<comment type="subcellular location">
    <subcellularLocation>
        <location evidence="1 9">Cytoplasm</location>
    </subcellularLocation>
</comment>
<keyword evidence="13" id="KW-0460">Magnesium</keyword>
<feature type="site" description="Stabilizes the phosphoryl group" evidence="12">
    <location>
        <position position="54"/>
    </location>
</feature>
<evidence type="ECO:0000256" key="10">
    <source>
        <dbReference type="PIRSR" id="PIRSR004682-1"/>
    </source>
</evidence>
<feature type="active site" description="Nucleophile" evidence="10">
    <location>
        <position position="12"/>
    </location>
</feature>
<dbReference type="InterPro" id="IPR006543">
    <property type="entry name" value="Histidinol-phos"/>
</dbReference>
<evidence type="ECO:0000256" key="11">
    <source>
        <dbReference type="PIRSR" id="PIRSR004682-2"/>
    </source>
</evidence>
<feature type="binding site" evidence="13">
    <location>
        <position position="138"/>
    </location>
    <ligand>
        <name>Mg(2+)</name>
        <dbReference type="ChEBI" id="CHEBI:18420"/>
    </ligand>
</feature>
<comment type="caution">
    <text evidence="14">The sequence shown here is derived from an EMBL/GenBank/DDBJ whole genome shotgun (WGS) entry which is preliminary data.</text>
</comment>
<evidence type="ECO:0000256" key="12">
    <source>
        <dbReference type="PIRSR" id="PIRSR004682-3"/>
    </source>
</evidence>
<feature type="active site" description="Proton donor" evidence="10">
    <location>
        <position position="14"/>
    </location>
</feature>
<proteinExistence type="inferred from homology"/>
<evidence type="ECO:0000313" key="15">
    <source>
        <dbReference type="Proteomes" id="UP000176037"/>
    </source>
</evidence>
<feature type="binding site" evidence="13">
    <location>
        <position position="14"/>
    </location>
    <ligand>
        <name>Mg(2+)</name>
        <dbReference type="ChEBI" id="CHEBI:18420"/>
    </ligand>
</feature>
<dbReference type="Pfam" id="PF13242">
    <property type="entry name" value="Hydrolase_like"/>
    <property type="match status" value="1"/>
</dbReference>
<dbReference type="AlphaFoldDB" id="A0A1E8FF27"/>
<keyword evidence="3 13" id="KW-0479">Metal-binding</keyword>
<dbReference type="PANTHER" id="PTHR42891">
    <property type="entry name" value="D-GLYCERO-BETA-D-MANNO-HEPTOSE-1,7-BISPHOSPHATE 7-PHOSPHATASE"/>
    <property type="match status" value="1"/>
</dbReference>
<feature type="binding site" evidence="11">
    <location>
        <position position="138"/>
    </location>
    <ligand>
        <name>substrate</name>
    </ligand>
</feature>
<dbReference type="NCBIfam" id="TIGR00213">
    <property type="entry name" value="GmhB_yaeD"/>
    <property type="match status" value="1"/>
</dbReference>
<keyword evidence="2 9" id="KW-0963">Cytoplasm</keyword>
<feature type="binding site" evidence="11">
    <location>
        <begin position="12"/>
        <end position="14"/>
    </location>
    <ligand>
        <name>substrate</name>
    </ligand>
</feature>
<gene>
    <name evidence="14" type="ORF">BFC17_18025</name>
</gene>
<dbReference type="EC" id="3.1.3.-" evidence="9"/>
<dbReference type="InterPro" id="IPR004446">
    <property type="entry name" value="Heptose_bisP_phosphatase"/>
</dbReference>
<keyword evidence="5 13" id="KW-0862">Zinc</keyword>
<accession>A0A1E8FF27</accession>
<feature type="binding site" evidence="13">
    <location>
        <position position="137"/>
    </location>
    <ligand>
        <name>Mg(2+)</name>
        <dbReference type="ChEBI" id="CHEBI:18420"/>
    </ligand>
</feature>
<evidence type="ECO:0000256" key="8">
    <source>
        <dbReference type="ARBA" id="ARBA00061616"/>
    </source>
</evidence>
<dbReference type="PANTHER" id="PTHR42891:SF1">
    <property type="entry name" value="D-GLYCERO-BETA-D-MANNO-HEPTOSE-1,7-BISPHOSPHATE 7-PHOSPHATASE"/>
    <property type="match status" value="1"/>
</dbReference>
<dbReference type="GO" id="GO:0005737">
    <property type="term" value="C:cytoplasm"/>
    <property type="evidence" value="ECO:0007669"/>
    <property type="project" value="UniProtKB-SubCell"/>
</dbReference>
<comment type="cofactor">
    <cofactor evidence="13">
        <name>Mg(2+)</name>
        <dbReference type="ChEBI" id="CHEBI:18420"/>
    </cofactor>
</comment>
<feature type="site" description="Stabilizes the phosphoryl group" evidence="12">
    <location>
        <position position="112"/>
    </location>
</feature>
<keyword evidence="4 9" id="KW-0378">Hydrolase</keyword>
<feature type="binding site" evidence="11">
    <location>
        <begin position="20"/>
        <end position="23"/>
    </location>
    <ligand>
        <name>substrate</name>
    </ligand>
</feature>
<keyword evidence="6 9" id="KW-0119">Carbohydrate metabolism</keyword>
<feature type="site" description="Stabilizes the phosphoryl group" evidence="12">
    <location>
        <position position="111"/>
    </location>
</feature>
<dbReference type="PIRSF" id="PIRSF004682">
    <property type="entry name" value="GmhB"/>
    <property type="match status" value="1"/>
</dbReference>
<feature type="binding site" evidence="13">
    <location>
        <position position="12"/>
    </location>
    <ligand>
        <name>Mg(2+)</name>
        <dbReference type="ChEBI" id="CHEBI:18420"/>
    </ligand>
</feature>
<evidence type="ECO:0000256" key="4">
    <source>
        <dbReference type="ARBA" id="ARBA00022801"/>
    </source>
</evidence>
<name>A0A1E8FF27_9ALTE</name>
<evidence type="ECO:0000256" key="2">
    <source>
        <dbReference type="ARBA" id="ARBA00022490"/>
    </source>
</evidence>
<keyword evidence="15" id="KW-1185">Reference proteome</keyword>
<dbReference type="SUPFAM" id="SSF56784">
    <property type="entry name" value="HAD-like"/>
    <property type="match status" value="1"/>
</dbReference>
<evidence type="ECO:0000256" key="9">
    <source>
        <dbReference type="PIRNR" id="PIRNR004682"/>
    </source>
</evidence>
<dbReference type="STRING" id="1856405.BFC17_18025"/>
<dbReference type="NCBIfam" id="TIGR01662">
    <property type="entry name" value="HAD-SF-IIIA"/>
    <property type="match status" value="1"/>
</dbReference>
<evidence type="ECO:0000256" key="13">
    <source>
        <dbReference type="PIRSR" id="PIRSR004682-4"/>
    </source>
</evidence>
<dbReference type="InterPro" id="IPR036412">
    <property type="entry name" value="HAD-like_sf"/>
</dbReference>
<dbReference type="Proteomes" id="UP000176037">
    <property type="component" value="Unassembled WGS sequence"/>
</dbReference>
<dbReference type="InterPro" id="IPR023214">
    <property type="entry name" value="HAD_sf"/>
</dbReference>
<dbReference type="OrthoDB" id="9781367at2"/>
<organism evidence="14 15">
    <name type="scientific">Alteromonas lipolytica</name>
    <dbReference type="NCBI Taxonomy" id="1856405"/>
    <lineage>
        <taxon>Bacteria</taxon>
        <taxon>Pseudomonadati</taxon>
        <taxon>Pseudomonadota</taxon>
        <taxon>Gammaproteobacteria</taxon>
        <taxon>Alteromonadales</taxon>
        <taxon>Alteromonadaceae</taxon>
        <taxon>Alteromonas/Salinimonas group</taxon>
        <taxon>Alteromonas</taxon>
    </lineage>
</organism>
<evidence type="ECO:0000313" key="14">
    <source>
        <dbReference type="EMBL" id="OFI34532.1"/>
    </source>
</evidence>
<feature type="binding site" evidence="13">
    <location>
        <position position="95"/>
    </location>
    <ligand>
        <name>Zn(2+)</name>
        <dbReference type="ChEBI" id="CHEBI:29105"/>
    </ligand>
</feature>
<dbReference type="GO" id="GO:0016791">
    <property type="term" value="F:phosphatase activity"/>
    <property type="evidence" value="ECO:0007669"/>
    <property type="project" value="InterPro"/>
</dbReference>
<evidence type="ECO:0000256" key="5">
    <source>
        <dbReference type="ARBA" id="ARBA00022833"/>
    </source>
</evidence>
<dbReference type="GO" id="GO:0005975">
    <property type="term" value="P:carbohydrate metabolic process"/>
    <property type="evidence" value="ECO:0007669"/>
    <property type="project" value="InterPro"/>
</dbReference>
<dbReference type="RefSeq" id="WP_070176403.1">
    <property type="nucleotide sequence ID" value="NZ_BMJR01000012.1"/>
</dbReference>
<dbReference type="FunFam" id="3.40.50.1000:FF:000037">
    <property type="entry name" value="D,D-heptose 1,7-bisphosphate phosphatase"/>
    <property type="match status" value="1"/>
</dbReference>
<evidence type="ECO:0000256" key="7">
    <source>
        <dbReference type="ARBA" id="ARBA00031828"/>
    </source>
</evidence>
<comment type="similarity">
    <text evidence="8 9">Belongs to the gmhB family.</text>
</comment>
<feature type="binding site" evidence="11">
    <location>
        <begin position="54"/>
        <end position="57"/>
    </location>
    <ligand>
        <name>substrate</name>
    </ligand>
</feature>
<dbReference type="NCBIfam" id="TIGR01656">
    <property type="entry name" value="Histidinol-ppas"/>
    <property type="match status" value="1"/>
</dbReference>
<evidence type="ECO:0000256" key="3">
    <source>
        <dbReference type="ARBA" id="ARBA00022723"/>
    </source>
</evidence>
<sequence length="184" mass="20364">MTKLNRKAFFLDRDGVINVDHGYVSSPDSFEFVAGVFEACKIIVNHGYDIIIVTNQAGIGRGYYSEEQFAGLTVWMREQFKERDIHITDVRYCPHHATHGQGEYLKDCAFRKPNPGMIVAAAREHGINVAESVLVGDKMSDIQAGQSAGIPALFLVDSHYDADGVASGYQRCGSLLEAVRLYFA</sequence>
<dbReference type="GO" id="GO:0046872">
    <property type="term" value="F:metal ion binding"/>
    <property type="evidence" value="ECO:0007669"/>
    <property type="project" value="UniProtKB-KW"/>
</dbReference>
<evidence type="ECO:0000256" key="6">
    <source>
        <dbReference type="ARBA" id="ARBA00023277"/>
    </source>
</evidence>
<dbReference type="Gene3D" id="3.40.50.1000">
    <property type="entry name" value="HAD superfamily/HAD-like"/>
    <property type="match status" value="1"/>
</dbReference>
<dbReference type="EMBL" id="MJIC01000011">
    <property type="protein sequence ID" value="OFI34532.1"/>
    <property type="molecule type" value="Genomic_DNA"/>
</dbReference>
<reference evidence="14 15" key="1">
    <citation type="submission" date="2016-09" db="EMBL/GenBank/DDBJ databases">
        <title>Alteromonas lipolytica, a new species isolated from sea water.</title>
        <authorList>
            <person name="Wu Y.-H."/>
            <person name="Cheng H."/>
            <person name="Xu X.-W."/>
        </authorList>
    </citation>
    <scope>NUCLEOTIDE SEQUENCE [LARGE SCALE GENOMIC DNA]</scope>
    <source>
        <strain evidence="14 15">JW12</strain>
    </source>
</reference>
<protein>
    <recommendedName>
        <fullName evidence="7 9">D,D-heptose 1,7-bisphosphate phosphatase</fullName>
        <ecNumber evidence="9">3.1.3.-</ecNumber>
    </recommendedName>
</protein>
<feature type="binding site" evidence="13">
    <location>
        <position position="93"/>
    </location>
    <ligand>
        <name>Zn(2+)</name>
        <dbReference type="ChEBI" id="CHEBI:29105"/>
    </ligand>
</feature>
<feature type="binding site" evidence="13">
    <location>
        <position position="108"/>
    </location>
    <ligand>
        <name>Zn(2+)</name>
        <dbReference type="ChEBI" id="CHEBI:29105"/>
    </ligand>
</feature>
<comment type="cofactor">
    <cofactor evidence="13">
        <name>Zn(2+)</name>
        <dbReference type="ChEBI" id="CHEBI:29105"/>
    </cofactor>
</comment>
<dbReference type="CDD" id="cd07503">
    <property type="entry name" value="HAD_HisB-N"/>
    <property type="match status" value="1"/>
</dbReference>
<dbReference type="InterPro" id="IPR006549">
    <property type="entry name" value="HAD-SF_hydro_IIIA"/>
</dbReference>
<evidence type="ECO:0000256" key="1">
    <source>
        <dbReference type="ARBA" id="ARBA00004496"/>
    </source>
</evidence>
<feature type="binding site" evidence="11">
    <location>
        <begin position="111"/>
        <end position="112"/>
    </location>
    <ligand>
        <name>substrate</name>
    </ligand>
</feature>